<comment type="caution">
    <text evidence="5">The sequence shown here is derived from an EMBL/GenBank/DDBJ whole genome shotgun (WGS) entry which is preliminary data.</text>
</comment>
<dbReference type="EMBL" id="MLAK01000731">
    <property type="protein sequence ID" value="OHT06247.1"/>
    <property type="molecule type" value="Genomic_DNA"/>
</dbReference>
<evidence type="ECO:0000256" key="1">
    <source>
        <dbReference type="ARBA" id="ARBA00022574"/>
    </source>
</evidence>
<name>A0A1J4K4D5_9EUKA</name>
<dbReference type="PROSITE" id="PS50082">
    <property type="entry name" value="WD_REPEATS_2"/>
    <property type="match status" value="2"/>
</dbReference>
<dbReference type="SUPFAM" id="SSF50978">
    <property type="entry name" value="WD40 repeat-like"/>
    <property type="match status" value="1"/>
</dbReference>
<organism evidence="5 6">
    <name type="scientific">Tritrichomonas foetus</name>
    <dbReference type="NCBI Taxonomy" id="1144522"/>
    <lineage>
        <taxon>Eukaryota</taxon>
        <taxon>Metamonada</taxon>
        <taxon>Parabasalia</taxon>
        <taxon>Tritrichomonadida</taxon>
        <taxon>Tritrichomonadidae</taxon>
        <taxon>Tritrichomonas</taxon>
    </lineage>
</organism>
<dbReference type="RefSeq" id="XP_068359383.1">
    <property type="nucleotide sequence ID" value="XM_068504535.1"/>
</dbReference>
<gene>
    <name evidence="5" type="ORF">TRFO_25721</name>
</gene>
<sequence>MNQVSSLLISCGGAEQVDSFAVRSDNLATLVTYDGCRSIQSKHCTTISSPFILSAYIDRTKRLVSSHITNFIPKGECSLIADVDCICSGGNYFVGGSNDGTIRFWRISDGELVIEQQLHLGPLSVVYVDTTLWVLFAASTTGRVGGWPIPELFGSAEPEHVWAIHSLKVTDMAVSPNGRVYTVSLDKTARCFDFSLGCEILSINFPTSLTCCALAHNGAILYCGGVDGTIFQISLSQDGGIQQTFVGHTSEISDLVISTDDRSLYSSSLDLSVRRWDTSTGQTINHIQAKSVPFSLHFLPQIDQATATTVDEAASAGRKTKQSRKNAQNRKKGFPKLQRIISGNVDEIVSAPTEDEPILTVSEEMSIAIADICSQQSITPVKTVRQNNTEGGTNAGNDSNSVTNVSNNTAEDEEDSKLTELKKQNGVMFQYILSKQQK</sequence>
<feature type="region of interest" description="Disordered" evidence="4">
    <location>
        <begin position="386"/>
        <end position="419"/>
    </location>
</feature>
<accession>A0A1J4K4D5</accession>
<dbReference type="OrthoDB" id="756370at2759"/>
<dbReference type="GO" id="GO:0005656">
    <property type="term" value="C:nuclear pre-replicative complex"/>
    <property type="evidence" value="ECO:0007669"/>
    <property type="project" value="TreeGrafter"/>
</dbReference>
<keyword evidence="2" id="KW-0677">Repeat</keyword>
<dbReference type="InterPro" id="IPR036322">
    <property type="entry name" value="WD40_repeat_dom_sf"/>
</dbReference>
<dbReference type="GO" id="GO:0006364">
    <property type="term" value="P:rRNA processing"/>
    <property type="evidence" value="ECO:0007669"/>
    <property type="project" value="TreeGrafter"/>
</dbReference>
<dbReference type="AlphaFoldDB" id="A0A1J4K4D5"/>
<evidence type="ECO:0000313" key="5">
    <source>
        <dbReference type="EMBL" id="OHT06247.1"/>
    </source>
</evidence>
<dbReference type="GO" id="GO:0120330">
    <property type="term" value="C:rixosome complex"/>
    <property type="evidence" value="ECO:0007669"/>
    <property type="project" value="TreeGrafter"/>
</dbReference>
<evidence type="ECO:0000256" key="4">
    <source>
        <dbReference type="SAM" id="MobiDB-lite"/>
    </source>
</evidence>
<feature type="region of interest" description="Disordered" evidence="4">
    <location>
        <begin position="314"/>
        <end position="336"/>
    </location>
</feature>
<evidence type="ECO:0000256" key="2">
    <source>
        <dbReference type="ARBA" id="ARBA00022737"/>
    </source>
</evidence>
<feature type="repeat" description="WD" evidence="3">
    <location>
        <begin position="245"/>
        <end position="286"/>
    </location>
</feature>
<dbReference type="InterPro" id="IPR015943">
    <property type="entry name" value="WD40/YVTN_repeat-like_dom_sf"/>
</dbReference>
<reference evidence="5" key="1">
    <citation type="submission" date="2016-10" db="EMBL/GenBank/DDBJ databases">
        <authorList>
            <person name="Benchimol M."/>
            <person name="Almeida L.G."/>
            <person name="Vasconcelos A.T."/>
            <person name="Perreira-Neves A."/>
            <person name="Rosa I.A."/>
            <person name="Tasca T."/>
            <person name="Bogo M.R."/>
            <person name="de Souza W."/>
        </authorList>
    </citation>
    <scope>NUCLEOTIDE SEQUENCE [LARGE SCALE GENOMIC DNA]</scope>
    <source>
        <strain evidence="5">K</strain>
    </source>
</reference>
<keyword evidence="1 3" id="KW-0853">WD repeat</keyword>
<dbReference type="GeneID" id="94839239"/>
<dbReference type="PROSITE" id="PS50294">
    <property type="entry name" value="WD_REPEATS_REGION"/>
    <property type="match status" value="1"/>
</dbReference>
<dbReference type="Pfam" id="PF00400">
    <property type="entry name" value="WD40"/>
    <property type="match status" value="4"/>
</dbReference>
<evidence type="ECO:0000256" key="3">
    <source>
        <dbReference type="PROSITE-ProRule" id="PRU00221"/>
    </source>
</evidence>
<dbReference type="Gene3D" id="2.130.10.10">
    <property type="entry name" value="YVTN repeat-like/Quinoprotein amine dehydrogenase"/>
    <property type="match status" value="1"/>
</dbReference>
<evidence type="ECO:0000313" key="6">
    <source>
        <dbReference type="Proteomes" id="UP000179807"/>
    </source>
</evidence>
<protein>
    <submittedName>
        <fullName evidence="5">Uncharacterized protein</fullName>
    </submittedName>
</protein>
<dbReference type="VEuPathDB" id="TrichDB:TRFO_25721"/>
<feature type="compositionally biased region" description="Basic residues" evidence="4">
    <location>
        <begin position="318"/>
        <end position="334"/>
    </location>
</feature>
<dbReference type="PANTHER" id="PTHR18763:SF0">
    <property type="entry name" value="WD REPEAT-CONTAINING PROTEIN 18"/>
    <property type="match status" value="1"/>
</dbReference>
<dbReference type="SMART" id="SM00320">
    <property type="entry name" value="WD40"/>
    <property type="match status" value="4"/>
</dbReference>
<feature type="compositionally biased region" description="Polar residues" evidence="4">
    <location>
        <begin position="386"/>
        <end position="398"/>
    </location>
</feature>
<keyword evidence="6" id="KW-1185">Reference proteome</keyword>
<feature type="compositionally biased region" description="Low complexity" evidence="4">
    <location>
        <begin position="399"/>
        <end position="409"/>
    </location>
</feature>
<dbReference type="InterPro" id="IPR001680">
    <property type="entry name" value="WD40_rpt"/>
</dbReference>
<dbReference type="GO" id="GO:0006261">
    <property type="term" value="P:DNA-templated DNA replication"/>
    <property type="evidence" value="ECO:0007669"/>
    <property type="project" value="TreeGrafter"/>
</dbReference>
<dbReference type="InterPro" id="IPR045227">
    <property type="entry name" value="WDR18/Ipi3/RID3"/>
</dbReference>
<dbReference type="Proteomes" id="UP000179807">
    <property type="component" value="Unassembled WGS sequence"/>
</dbReference>
<feature type="repeat" description="WD" evidence="3">
    <location>
        <begin position="90"/>
        <end position="115"/>
    </location>
</feature>
<proteinExistence type="predicted"/>
<dbReference type="PANTHER" id="PTHR18763">
    <property type="entry name" value="WD-REPEAT PROTEIN 18"/>
    <property type="match status" value="1"/>
</dbReference>